<feature type="transmembrane region" description="Helical" evidence="5">
    <location>
        <begin position="104"/>
        <end position="134"/>
    </location>
</feature>
<dbReference type="SUPFAM" id="SSF161084">
    <property type="entry name" value="MAPEG domain-like"/>
    <property type="match status" value="1"/>
</dbReference>
<evidence type="ECO:0000256" key="2">
    <source>
        <dbReference type="ARBA" id="ARBA00022692"/>
    </source>
</evidence>
<dbReference type="Pfam" id="PF01124">
    <property type="entry name" value="MAPEG"/>
    <property type="match status" value="1"/>
</dbReference>
<organism evidence="6">
    <name type="scientific">hydrothermal vent metagenome</name>
    <dbReference type="NCBI Taxonomy" id="652676"/>
    <lineage>
        <taxon>unclassified sequences</taxon>
        <taxon>metagenomes</taxon>
        <taxon>ecological metagenomes</taxon>
    </lineage>
</organism>
<evidence type="ECO:0000256" key="5">
    <source>
        <dbReference type="SAM" id="Phobius"/>
    </source>
</evidence>
<evidence type="ECO:0000256" key="4">
    <source>
        <dbReference type="ARBA" id="ARBA00023136"/>
    </source>
</evidence>
<evidence type="ECO:0000256" key="3">
    <source>
        <dbReference type="ARBA" id="ARBA00022989"/>
    </source>
</evidence>
<dbReference type="InterPro" id="IPR001129">
    <property type="entry name" value="Membr-assoc_MAPEG"/>
</dbReference>
<comment type="subcellular location">
    <subcellularLocation>
        <location evidence="1">Membrane</location>
    </subcellularLocation>
</comment>
<dbReference type="Gene3D" id="1.20.120.550">
    <property type="entry name" value="Membrane associated eicosanoid/glutathione metabolism-like domain"/>
    <property type="match status" value="1"/>
</dbReference>
<dbReference type="PANTHER" id="PTHR35371:SF1">
    <property type="entry name" value="BLR7753 PROTEIN"/>
    <property type="match status" value="1"/>
</dbReference>
<feature type="transmembrane region" description="Helical" evidence="5">
    <location>
        <begin position="69"/>
        <end position="98"/>
    </location>
</feature>
<keyword evidence="3 5" id="KW-1133">Transmembrane helix</keyword>
<feature type="transmembrane region" description="Helical" evidence="5">
    <location>
        <begin position="12"/>
        <end position="29"/>
    </location>
</feature>
<proteinExistence type="predicted"/>
<sequence length="137" mass="15206">MQTPALSPELYWLTLTVLMTGLMWVPYVLNRMMEQGLLTALWDPHGETSTRVPWADRMMRAHQNAVENLAVFAPLVLTLQVAGITSSVTVAACVVYFFARLTHYVVFTLGVPVVRVLAFVTSVVAQVTLALALFRLV</sequence>
<protein>
    <recommendedName>
        <fullName evidence="7">MAPEG family protein</fullName>
    </recommendedName>
</protein>
<dbReference type="EMBL" id="UOFM01000462">
    <property type="protein sequence ID" value="VAW82334.1"/>
    <property type="molecule type" value="Genomic_DNA"/>
</dbReference>
<evidence type="ECO:0008006" key="7">
    <source>
        <dbReference type="Google" id="ProtNLM"/>
    </source>
</evidence>
<accession>A0A3B0ZLV0</accession>
<keyword evidence="2 5" id="KW-0812">Transmembrane</keyword>
<name>A0A3B0ZLV0_9ZZZZ</name>
<dbReference type="AlphaFoldDB" id="A0A3B0ZLV0"/>
<dbReference type="InterPro" id="IPR023352">
    <property type="entry name" value="MAPEG-like_dom_sf"/>
</dbReference>
<dbReference type="PANTHER" id="PTHR35371">
    <property type="entry name" value="INNER MEMBRANE PROTEIN"/>
    <property type="match status" value="1"/>
</dbReference>
<evidence type="ECO:0000256" key="1">
    <source>
        <dbReference type="ARBA" id="ARBA00004370"/>
    </source>
</evidence>
<keyword evidence="4 5" id="KW-0472">Membrane</keyword>
<dbReference type="GO" id="GO:0016020">
    <property type="term" value="C:membrane"/>
    <property type="evidence" value="ECO:0007669"/>
    <property type="project" value="UniProtKB-SubCell"/>
</dbReference>
<gene>
    <name evidence="6" type="ORF">MNBD_GAMMA14-1555</name>
</gene>
<evidence type="ECO:0000313" key="6">
    <source>
        <dbReference type="EMBL" id="VAW82334.1"/>
    </source>
</evidence>
<reference evidence="6" key="1">
    <citation type="submission" date="2018-06" db="EMBL/GenBank/DDBJ databases">
        <authorList>
            <person name="Zhirakovskaya E."/>
        </authorList>
    </citation>
    <scope>NUCLEOTIDE SEQUENCE</scope>
</reference>